<evidence type="ECO:0008006" key="5">
    <source>
        <dbReference type="Google" id="ProtNLM"/>
    </source>
</evidence>
<dbReference type="EMBL" id="CAMAPF010001075">
    <property type="protein sequence ID" value="CAH9145421.1"/>
    <property type="molecule type" value="Genomic_DNA"/>
</dbReference>
<dbReference type="Proteomes" id="UP001152523">
    <property type="component" value="Unassembled WGS sequence"/>
</dbReference>
<evidence type="ECO:0000256" key="1">
    <source>
        <dbReference type="ARBA" id="ARBA00022737"/>
    </source>
</evidence>
<dbReference type="InterPro" id="IPR002885">
    <property type="entry name" value="PPR_rpt"/>
</dbReference>
<dbReference type="InterPro" id="IPR046960">
    <property type="entry name" value="PPR_At4g14850-like_plant"/>
</dbReference>
<dbReference type="Gene3D" id="1.25.40.10">
    <property type="entry name" value="Tetratricopeptide repeat domain"/>
    <property type="match status" value="1"/>
</dbReference>
<evidence type="ECO:0000313" key="4">
    <source>
        <dbReference type="Proteomes" id="UP001152523"/>
    </source>
</evidence>
<dbReference type="Pfam" id="PF20431">
    <property type="entry name" value="E_motif"/>
    <property type="match status" value="1"/>
</dbReference>
<dbReference type="FunFam" id="1.25.40.10:FF:000184">
    <property type="entry name" value="Pentatricopeptide repeat-containing protein, chloroplastic"/>
    <property type="match status" value="1"/>
</dbReference>
<reference evidence="3" key="1">
    <citation type="submission" date="2022-07" db="EMBL/GenBank/DDBJ databases">
        <authorList>
            <person name="Macas J."/>
            <person name="Novak P."/>
            <person name="Neumann P."/>
        </authorList>
    </citation>
    <scope>NUCLEOTIDE SEQUENCE</scope>
</reference>
<dbReference type="InterPro" id="IPR046848">
    <property type="entry name" value="E_motif"/>
</dbReference>
<dbReference type="AlphaFoldDB" id="A0AAV0GC62"/>
<evidence type="ECO:0000313" key="3">
    <source>
        <dbReference type="EMBL" id="CAH9145421.1"/>
    </source>
</evidence>
<gene>
    <name evidence="3" type="ORF">CEPIT_LOCUS42203</name>
</gene>
<feature type="repeat" description="PPR" evidence="2">
    <location>
        <begin position="24"/>
        <end position="58"/>
    </location>
</feature>
<protein>
    <recommendedName>
        <fullName evidence="5">Pentatricopeptide repeat-containing protein</fullName>
    </recommendedName>
</protein>
<organism evidence="3 4">
    <name type="scientific">Cuscuta epithymum</name>
    <dbReference type="NCBI Taxonomy" id="186058"/>
    <lineage>
        <taxon>Eukaryota</taxon>
        <taxon>Viridiplantae</taxon>
        <taxon>Streptophyta</taxon>
        <taxon>Embryophyta</taxon>
        <taxon>Tracheophyta</taxon>
        <taxon>Spermatophyta</taxon>
        <taxon>Magnoliopsida</taxon>
        <taxon>eudicotyledons</taxon>
        <taxon>Gunneridae</taxon>
        <taxon>Pentapetalae</taxon>
        <taxon>asterids</taxon>
        <taxon>lamiids</taxon>
        <taxon>Solanales</taxon>
        <taxon>Convolvulaceae</taxon>
        <taxon>Cuscuteae</taxon>
        <taxon>Cuscuta</taxon>
        <taxon>Cuscuta subgen. Cuscuta</taxon>
    </lineage>
</organism>
<dbReference type="GO" id="GO:0003723">
    <property type="term" value="F:RNA binding"/>
    <property type="evidence" value="ECO:0007669"/>
    <property type="project" value="InterPro"/>
</dbReference>
<dbReference type="PANTHER" id="PTHR47926:SF526">
    <property type="entry name" value="PENTACOTRIPEPTIDE-REPEAT REGION OF PRORP DOMAIN-CONTAINING PROTEIN"/>
    <property type="match status" value="1"/>
</dbReference>
<dbReference type="PANTHER" id="PTHR47926">
    <property type="entry name" value="PENTATRICOPEPTIDE REPEAT-CONTAINING PROTEIN"/>
    <property type="match status" value="1"/>
</dbReference>
<dbReference type="NCBIfam" id="TIGR00756">
    <property type="entry name" value="PPR"/>
    <property type="match status" value="1"/>
</dbReference>
<accession>A0AAV0GC62</accession>
<proteinExistence type="predicted"/>
<dbReference type="PROSITE" id="PS51375">
    <property type="entry name" value="PPR"/>
    <property type="match status" value="1"/>
</dbReference>
<keyword evidence="4" id="KW-1185">Reference proteome</keyword>
<dbReference type="InterPro" id="IPR011990">
    <property type="entry name" value="TPR-like_helical_dom_sf"/>
</dbReference>
<name>A0AAV0GC62_9ASTE</name>
<dbReference type="Pfam" id="PF01535">
    <property type="entry name" value="PPR"/>
    <property type="match status" value="2"/>
</dbReference>
<dbReference type="Pfam" id="PF13041">
    <property type="entry name" value="PPR_2"/>
    <property type="match status" value="1"/>
</dbReference>
<keyword evidence="1" id="KW-0677">Repeat</keyword>
<dbReference type="GO" id="GO:0009451">
    <property type="term" value="P:RNA modification"/>
    <property type="evidence" value="ECO:0007669"/>
    <property type="project" value="InterPro"/>
</dbReference>
<evidence type="ECO:0000256" key="2">
    <source>
        <dbReference type="PROSITE-ProRule" id="PRU00708"/>
    </source>
</evidence>
<sequence length="261" mass="29746">MHMYACCGEIKDAYKIFMEMPERTIISWNTMITGFAKQGYAGEALTIFREMETLKAKPDEITILGILSACSHAGYVNKGRFYFKRMRECYGVEPRVQHYGCMVDLLSRAGLSHEAERLVKCMPMVPNNAVWGALLSGCIIHKNLSIASVVAQKFTVEVEQPERSAGYFMLLANVYATHKRWTAMDSVRRKMFEIGVRKHPGQSWIRVGGVDHDFFAGNRNHKETYLVYEMVDEITGQAKDVFTWTVICWSGLAWSSLVWSV</sequence>
<comment type="caution">
    <text evidence="3">The sequence shown here is derived from an EMBL/GenBank/DDBJ whole genome shotgun (WGS) entry which is preliminary data.</text>
</comment>